<keyword evidence="3" id="KW-1185">Reference proteome</keyword>
<evidence type="ECO:0000259" key="1">
    <source>
        <dbReference type="Pfam" id="PF12358"/>
    </source>
</evidence>
<proteinExistence type="predicted"/>
<evidence type="ECO:0000313" key="2">
    <source>
        <dbReference type="EMBL" id="MDL9978598.1"/>
    </source>
</evidence>
<evidence type="ECO:0000313" key="3">
    <source>
        <dbReference type="Proteomes" id="UP001235064"/>
    </source>
</evidence>
<sequence length="371" mass="40911">MQKRRQTLLFRDTAVESLTLSIELYNRPSPIGRNHAVPILLGHGFEMLLKAVIFQIRGTVREPGEDKNSHSLGKCIAIAKDDLEIISADEHALLATVKQDRDMATHDTLEIGEQLFWVRLRSAITLFRRVLKDSLDDDLSVLMPARVLPVSTEPVTDMHALVEDEIRAVLSLLAPNTRKGPEARARIRPLLSLDGAATGRMDPPSEAEVAKAEKLLRAGGDWRRVLPGLATLSFDPVSPETGAQEIVLRVGKAADAIPVRAAKPGEEALAYRRMDPQREFGIQLTQFGAKLGLTRQQGYAIIWKLDLKSDDRAYYAMTSQLGNIQFQGLSARALELAKRAIEGGLVVEDATREFNASQRQARVTTSAAKAQ</sequence>
<gene>
    <name evidence="2" type="ORF">QSV35_04580</name>
</gene>
<dbReference type="RefSeq" id="WP_286287159.1">
    <property type="nucleotide sequence ID" value="NZ_JASXSZ010000001.1"/>
</dbReference>
<dbReference type="Proteomes" id="UP001235064">
    <property type="component" value="Unassembled WGS sequence"/>
</dbReference>
<dbReference type="EMBL" id="JASXSZ010000001">
    <property type="protein sequence ID" value="MDL9978598.1"/>
    <property type="molecule type" value="Genomic_DNA"/>
</dbReference>
<accession>A0ABT7MW01</accession>
<dbReference type="Pfam" id="PF12358">
    <property type="entry name" value="DUF3644"/>
    <property type="match status" value="1"/>
</dbReference>
<feature type="domain" description="DUF3644" evidence="1">
    <location>
        <begin position="12"/>
        <end position="153"/>
    </location>
</feature>
<reference evidence="2 3" key="1">
    <citation type="submission" date="2023-06" db="EMBL/GenBank/DDBJ databases">
        <title>Microbacterium sp. nov., isolated from a waste landfill.</title>
        <authorList>
            <person name="Wen W."/>
        </authorList>
    </citation>
    <scope>NUCLEOTIDE SEQUENCE [LARGE SCALE GENOMIC DNA]</scope>
    <source>
        <strain evidence="2 3">ASV49</strain>
    </source>
</reference>
<name>A0ABT7MW01_9MICO</name>
<organism evidence="2 3">
    <name type="scientific">Microbacterium candidum</name>
    <dbReference type="NCBI Taxonomy" id="3041922"/>
    <lineage>
        <taxon>Bacteria</taxon>
        <taxon>Bacillati</taxon>
        <taxon>Actinomycetota</taxon>
        <taxon>Actinomycetes</taxon>
        <taxon>Micrococcales</taxon>
        <taxon>Microbacteriaceae</taxon>
        <taxon>Microbacterium</taxon>
    </lineage>
</organism>
<dbReference type="InterPro" id="IPR022104">
    <property type="entry name" value="DUF3644"/>
</dbReference>
<comment type="caution">
    <text evidence="2">The sequence shown here is derived from an EMBL/GenBank/DDBJ whole genome shotgun (WGS) entry which is preliminary data.</text>
</comment>
<protein>
    <recommendedName>
        <fullName evidence="1">DUF3644 domain-containing protein</fullName>
    </recommendedName>
</protein>